<proteinExistence type="predicted"/>
<reference evidence="3" key="1">
    <citation type="submission" date="2020-06" db="EMBL/GenBank/DDBJ databases">
        <authorList>
            <consortium name="Plant Systems Biology data submission"/>
        </authorList>
    </citation>
    <scope>NUCLEOTIDE SEQUENCE</scope>
    <source>
        <strain evidence="3">D6</strain>
    </source>
</reference>
<sequence>MMRPADSSSDLRGPFLSENNSDAPSVPHYSPLGLDDSPVIVLIKTTDNTDDMEDGTSQTSSTTTETRNQQILLEVLKFVHVWTRRGQCTVLPPVLVLATLLAPGPAFTNFVWLVAILANLIVLWVAVVVLPIGDYPDVRMIDLAPTAALFGAYFAVANSGWHDYYDITVWIMMAYMFGSLIWMQLTMCAKRFCLIKQQEQADLEARHQGEEAREARLERQIAKLGRPEPSQTNPGRRGECLFPAILGFLFLWSVIFLFFVDMNCFVRLLQVHCTPGKGRLLEYLYVGGSMNMD</sequence>
<feature type="transmembrane region" description="Helical" evidence="2">
    <location>
        <begin position="86"/>
        <end position="104"/>
    </location>
</feature>
<feature type="transmembrane region" description="Helical" evidence="2">
    <location>
        <begin position="143"/>
        <end position="161"/>
    </location>
</feature>
<feature type="compositionally biased region" description="Polar residues" evidence="1">
    <location>
        <begin position="1"/>
        <end position="10"/>
    </location>
</feature>
<dbReference type="EMBL" id="CAICTM010000313">
    <property type="protein sequence ID" value="CAB9507627.1"/>
    <property type="molecule type" value="Genomic_DNA"/>
</dbReference>
<feature type="region of interest" description="Disordered" evidence="1">
    <location>
        <begin position="1"/>
        <end position="32"/>
    </location>
</feature>
<evidence type="ECO:0000256" key="1">
    <source>
        <dbReference type="SAM" id="MobiDB-lite"/>
    </source>
</evidence>
<accession>A0A9N8HCC9</accession>
<feature type="transmembrane region" description="Helical" evidence="2">
    <location>
        <begin position="240"/>
        <end position="260"/>
    </location>
</feature>
<evidence type="ECO:0000313" key="3">
    <source>
        <dbReference type="EMBL" id="CAB9507627.1"/>
    </source>
</evidence>
<keyword evidence="2" id="KW-0472">Membrane</keyword>
<dbReference type="AlphaFoldDB" id="A0A9N8HCC9"/>
<feature type="transmembrane region" description="Helical" evidence="2">
    <location>
        <begin position="110"/>
        <end position="131"/>
    </location>
</feature>
<feature type="transmembrane region" description="Helical" evidence="2">
    <location>
        <begin position="167"/>
        <end position="189"/>
    </location>
</feature>
<protein>
    <submittedName>
        <fullName evidence="3">Uncharacterized protein</fullName>
    </submittedName>
</protein>
<comment type="caution">
    <text evidence="3">The sequence shown here is derived from an EMBL/GenBank/DDBJ whole genome shotgun (WGS) entry which is preliminary data.</text>
</comment>
<evidence type="ECO:0000256" key="2">
    <source>
        <dbReference type="SAM" id="Phobius"/>
    </source>
</evidence>
<gene>
    <name evidence="3" type="ORF">SEMRO_314_G114990.1</name>
</gene>
<evidence type="ECO:0000313" key="4">
    <source>
        <dbReference type="Proteomes" id="UP001153069"/>
    </source>
</evidence>
<keyword evidence="4" id="KW-1185">Reference proteome</keyword>
<name>A0A9N8HCC9_9STRA</name>
<organism evidence="3 4">
    <name type="scientific">Seminavis robusta</name>
    <dbReference type="NCBI Taxonomy" id="568900"/>
    <lineage>
        <taxon>Eukaryota</taxon>
        <taxon>Sar</taxon>
        <taxon>Stramenopiles</taxon>
        <taxon>Ochrophyta</taxon>
        <taxon>Bacillariophyta</taxon>
        <taxon>Bacillariophyceae</taxon>
        <taxon>Bacillariophycidae</taxon>
        <taxon>Naviculales</taxon>
        <taxon>Naviculaceae</taxon>
        <taxon>Seminavis</taxon>
    </lineage>
</organism>
<keyword evidence="2" id="KW-1133">Transmembrane helix</keyword>
<keyword evidence="2" id="KW-0812">Transmembrane</keyword>
<dbReference type="Proteomes" id="UP001153069">
    <property type="component" value="Unassembled WGS sequence"/>
</dbReference>